<evidence type="ECO:0000256" key="7">
    <source>
        <dbReference type="RuleBase" id="RU004175"/>
    </source>
</evidence>
<feature type="binding site" evidence="5">
    <location>
        <position position="124"/>
    </location>
    <ligand>
        <name>NAD(+)</name>
        <dbReference type="ChEBI" id="CHEBI:57540"/>
    </ligand>
</feature>
<dbReference type="RefSeq" id="WP_377067910.1">
    <property type="nucleotide sequence ID" value="NZ_JBHSJJ010000016.1"/>
</dbReference>
<feature type="binding site" evidence="5">
    <location>
        <position position="356"/>
    </location>
    <ligand>
        <name>substrate</name>
    </ligand>
</feature>
<feature type="binding site" evidence="5">
    <location>
        <position position="258"/>
    </location>
    <ligand>
        <name>substrate</name>
    </ligand>
</feature>
<feature type="binding site" evidence="5">
    <location>
        <position position="356"/>
    </location>
    <ligand>
        <name>Zn(2+)</name>
        <dbReference type="ChEBI" id="CHEBI:29105"/>
    </ligand>
</feature>
<comment type="similarity">
    <text evidence="1 5 6 7">Belongs to the histidinol dehydrogenase family.</text>
</comment>
<dbReference type="PANTHER" id="PTHR21256:SF2">
    <property type="entry name" value="HISTIDINE BIOSYNTHESIS TRIFUNCTIONAL PROTEIN"/>
    <property type="match status" value="1"/>
</dbReference>
<evidence type="ECO:0000313" key="8">
    <source>
        <dbReference type="EMBL" id="MFC4874250.1"/>
    </source>
</evidence>
<dbReference type="InterPro" id="IPR022695">
    <property type="entry name" value="Histidinol_DH_monofunct"/>
</dbReference>
<proteinExistence type="inferred from homology"/>
<comment type="pathway">
    <text evidence="5">Amino-acid biosynthesis; L-histidine biosynthesis; L-histidine from 5-phospho-alpha-D-ribose 1-diphosphate: step 9/9.</text>
</comment>
<reference evidence="9" key="1">
    <citation type="journal article" date="2019" name="Int. J. Syst. Evol. Microbiol.">
        <title>The Global Catalogue of Microorganisms (GCM) 10K type strain sequencing project: providing services to taxonomists for standard genome sequencing and annotation.</title>
        <authorList>
            <consortium name="The Broad Institute Genomics Platform"/>
            <consortium name="The Broad Institute Genome Sequencing Center for Infectious Disease"/>
            <person name="Wu L."/>
            <person name="Ma J."/>
        </authorList>
    </citation>
    <scope>NUCLEOTIDE SEQUENCE [LARGE SCALE GENOMIC DNA]</scope>
    <source>
        <strain evidence="9">CGMCC 4.7466</strain>
    </source>
</reference>
<evidence type="ECO:0000256" key="4">
    <source>
        <dbReference type="ARBA" id="ARBA00023002"/>
    </source>
</evidence>
<feature type="binding site" evidence="5">
    <location>
        <position position="415"/>
    </location>
    <ligand>
        <name>Zn(2+)</name>
        <dbReference type="ChEBI" id="CHEBI:29105"/>
    </ligand>
</feature>
<sequence>MKVLVNPNKNTWKKELERPVQKMKEIEKIVKPIMRKVKRQGDKALKKFALEYDHVEIDHLLVSRDEIRMACQEVSQELKDALLQAKENIEKFHQLQETPFLITEIMEGVTCMRKSVPIQKVGLYVPGGTAPLFSTVLMLGIPANIAGCEEIVLCSPPNAEGKIHPAILYAADLVGINRIVKSGGAQAIAAMAYGTQSVPKVDKIFGPGNQYVTAAKQLATKKGVAIDMPAGPSEVLVYADQSAVPEFVAADLLSQAEHGVDSQVVLVCNNQKLCKKILKAIEAQLETLPRQKIAKKALENSVAVVMEEQEKAIHLINEYAPEHLIISVENEEEVVDSIFNAGSVFIGNFTPESAGDYASGTNHTLPTNGYAKNYSGVSLDSFLKKITYQKITAEGLKKLGPAIEIMAENEHLAAHKQAVSIRLEYISKQ</sequence>
<dbReference type="Proteomes" id="UP001595818">
    <property type="component" value="Unassembled WGS sequence"/>
</dbReference>
<comment type="catalytic activity">
    <reaction evidence="5">
        <text>L-histidinol + 2 NAD(+) + H2O = L-histidine + 2 NADH + 3 H(+)</text>
        <dbReference type="Rhea" id="RHEA:20641"/>
        <dbReference type="ChEBI" id="CHEBI:15377"/>
        <dbReference type="ChEBI" id="CHEBI:15378"/>
        <dbReference type="ChEBI" id="CHEBI:57540"/>
        <dbReference type="ChEBI" id="CHEBI:57595"/>
        <dbReference type="ChEBI" id="CHEBI:57699"/>
        <dbReference type="ChEBI" id="CHEBI:57945"/>
        <dbReference type="EC" id="1.1.1.23"/>
    </reaction>
</comment>
<keyword evidence="2 5" id="KW-0479">Metal-binding</keyword>
<keyword evidence="9" id="KW-1185">Reference proteome</keyword>
<gene>
    <name evidence="5 8" type="primary">hisD</name>
    <name evidence="8" type="ORF">ACFPFU_21280</name>
</gene>
<dbReference type="NCBIfam" id="TIGR00069">
    <property type="entry name" value="hisD"/>
    <property type="match status" value="1"/>
</dbReference>
<keyword evidence="5" id="KW-0368">Histidine biosynthesis</keyword>
<organism evidence="8 9">
    <name type="scientific">Negadavirga shengliensis</name>
    <dbReference type="NCBI Taxonomy" id="1389218"/>
    <lineage>
        <taxon>Bacteria</taxon>
        <taxon>Pseudomonadati</taxon>
        <taxon>Bacteroidota</taxon>
        <taxon>Cytophagia</taxon>
        <taxon>Cytophagales</taxon>
        <taxon>Cyclobacteriaceae</taxon>
        <taxon>Negadavirga</taxon>
    </lineage>
</organism>
<evidence type="ECO:0000256" key="5">
    <source>
        <dbReference type="HAMAP-Rule" id="MF_01024"/>
    </source>
</evidence>
<dbReference type="EC" id="1.1.1.23" evidence="5"/>
<keyword evidence="5" id="KW-0028">Amino-acid biosynthesis</keyword>
<dbReference type="SUPFAM" id="SSF53720">
    <property type="entry name" value="ALDH-like"/>
    <property type="match status" value="1"/>
</dbReference>
<dbReference type="InterPro" id="IPR016161">
    <property type="entry name" value="Ald_DH/histidinol_DH"/>
</dbReference>
<feature type="binding site" evidence="5">
    <location>
        <position position="415"/>
    </location>
    <ligand>
        <name>substrate</name>
    </ligand>
</feature>
<feature type="binding site" evidence="5">
    <location>
        <position position="209"/>
    </location>
    <ligand>
        <name>NAD(+)</name>
        <dbReference type="ChEBI" id="CHEBI:57540"/>
    </ligand>
</feature>
<evidence type="ECO:0000256" key="2">
    <source>
        <dbReference type="ARBA" id="ARBA00022723"/>
    </source>
</evidence>
<dbReference type="InterPro" id="IPR012131">
    <property type="entry name" value="Hstdl_DH"/>
</dbReference>
<protein>
    <recommendedName>
        <fullName evidence="5">Histidinol dehydrogenase</fullName>
        <shortName evidence="5">HDH</shortName>
        <ecNumber evidence="5">1.1.1.23</ecNumber>
    </recommendedName>
</protein>
<feature type="active site" description="Proton acceptor" evidence="5">
    <location>
        <position position="323"/>
    </location>
</feature>
<dbReference type="HAMAP" id="MF_01024">
    <property type="entry name" value="HisD"/>
    <property type="match status" value="1"/>
</dbReference>
<dbReference type="Gene3D" id="3.40.50.1980">
    <property type="entry name" value="Nitrogenase molybdenum iron protein domain"/>
    <property type="match status" value="2"/>
</dbReference>
<dbReference type="GO" id="GO:0004399">
    <property type="term" value="F:histidinol dehydrogenase activity"/>
    <property type="evidence" value="ECO:0007669"/>
    <property type="project" value="UniProtKB-EC"/>
</dbReference>
<dbReference type="PIRSF" id="PIRSF000099">
    <property type="entry name" value="Histidinol_dh"/>
    <property type="match status" value="1"/>
</dbReference>
<comment type="cofactor">
    <cofactor evidence="5">
        <name>Zn(2+)</name>
        <dbReference type="ChEBI" id="CHEBI:29105"/>
    </cofactor>
    <text evidence="5">Binds 1 zinc ion per subunit.</text>
</comment>
<dbReference type="InterPro" id="IPR001692">
    <property type="entry name" value="Histidinol_DH_CS"/>
</dbReference>
<dbReference type="CDD" id="cd06572">
    <property type="entry name" value="Histidinol_dh"/>
    <property type="match status" value="1"/>
</dbReference>
<evidence type="ECO:0000256" key="3">
    <source>
        <dbReference type="ARBA" id="ARBA00022833"/>
    </source>
</evidence>
<dbReference type="Gene3D" id="1.20.5.1300">
    <property type="match status" value="1"/>
</dbReference>
<evidence type="ECO:0000256" key="1">
    <source>
        <dbReference type="ARBA" id="ARBA00010178"/>
    </source>
</evidence>
<feature type="binding site" evidence="5">
    <location>
        <position position="258"/>
    </location>
    <ligand>
        <name>Zn(2+)</name>
        <dbReference type="ChEBI" id="CHEBI:29105"/>
    </ligand>
</feature>
<feature type="binding site" evidence="5">
    <location>
        <position position="233"/>
    </location>
    <ligand>
        <name>substrate</name>
    </ligand>
</feature>
<feature type="binding site" evidence="5">
    <location>
        <position position="323"/>
    </location>
    <ligand>
        <name>substrate</name>
    </ligand>
</feature>
<keyword evidence="3 5" id="KW-0862">Zinc</keyword>
<dbReference type="EMBL" id="JBHSJJ010000016">
    <property type="protein sequence ID" value="MFC4874250.1"/>
    <property type="molecule type" value="Genomic_DNA"/>
</dbReference>
<dbReference type="PANTHER" id="PTHR21256">
    <property type="entry name" value="HISTIDINOL DEHYDROGENASE HDH"/>
    <property type="match status" value="1"/>
</dbReference>
<feature type="binding site" evidence="5">
    <location>
        <position position="255"/>
    </location>
    <ligand>
        <name>Zn(2+)</name>
        <dbReference type="ChEBI" id="CHEBI:29105"/>
    </ligand>
</feature>
<feature type="active site" description="Proton acceptor" evidence="5">
    <location>
        <position position="322"/>
    </location>
</feature>
<evidence type="ECO:0000313" key="9">
    <source>
        <dbReference type="Proteomes" id="UP001595818"/>
    </source>
</evidence>
<name>A0ABV9T8K1_9BACT</name>
<dbReference type="PRINTS" id="PR00083">
    <property type="entry name" value="HOLDHDRGNASE"/>
</dbReference>
<keyword evidence="5" id="KW-0520">NAD</keyword>
<accession>A0ABV9T8K1</accession>
<keyword evidence="4 5" id="KW-0560">Oxidoreductase</keyword>
<comment type="function">
    <text evidence="5">Catalyzes the sequential NAD-dependent oxidations of L-histidinol to L-histidinaldehyde and then to L-histidine.</text>
</comment>
<dbReference type="PROSITE" id="PS00611">
    <property type="entry name" value="HISOL_DEHYDROGENASE"/>
    <property type="match status" value="1"/>
</dbReference>
<feature type="binding site" evidence="5">
    <location>
        <position position="186"/>
    </location>
    <ligand>
        <name>NAD(+)</name>
        <dbReference type="ChEBI" id="CHEBI:57540"/>
    </ligand>
</feature>
<comment type="caution">
    <text evidence="8">The sequence shown here is derived from an EMBL/GenBank/DDBJ whole genome shotgun (WGS) entry which is preliminary data.</text>
</comment>
<feature type="binding site" evidence="5">
    <location>
        <position position="255"/>
    </location>
    <ligand>
        <name>substrate</name>
    </ligand>
</feature>
<dbReference type="Pfam" id="PF00815">
    <property type="entry name" value="Histidinol_dh"/>
    <property type="match status" value="1"/>
</dbReference>
<evidence type="ECO:0000256" key="6">
    <source>
        <dbReference type="PIRNR" id="PIRNR000099"/>
    </source>
</evidence>
<feature type="binding site" evidence="5">
    <location>
        <position position="410"/>
    </location>
    <ligand>
        <name>substrate</name>
    </ligand>
</feature>